<geneLocation type="plasmid" evidence="12">
    <name>ppan2</name>
</geneLocation>
<evidence type="ECO:0000313" key="12">
    <source>
        <dbReference type="Proteomes" id="UP000326453"/>
    </source>
</evidence>
<dbReference type="InterPro" id="IPR003439">
    <property type="entry name" value="ABC_transporter-like_ATP-bd"/>
</dbReference>
<evidence type="ECO:0000259" key="8">
    <source>
        <dbReference type="PROSITE" id="PS50893"/>
    </source>
</evidence>
<feature type="domain" description="ABC transporter" evidence="8">
    <location>
        <begin position="9"/>
        <end position="252"/>
    </location>
</feature>
<dbReference type="PANTHER" id="PTHR43297">
    <property type="entry name" value="OLIGOPEPTIDE TRANSPORT ATP-BINDING PROTEIN APPD"/>
    <property type="match status" value="1"/>
</dbReference>
<keyword evidence="11" id="KW-1185">Reference proteome</keyword>
<dbReference type="InterPro" id="IPR003593">
    <property type="entry name" value="AAA+_ATPase"/>
</dbReference>
<keyword evidence="7" id="KW-0472">Membrane</keyword>
<feature type="domain" description="ABC transporter" evidence="8">
    <location>
        <begin position="275"/>
        <end position="521"/>
    </location>
</feature>
<dbReference type="GO" id="GO:0015833">
    <property type="term" value="P:peptide transport"/>
    <property type="evidence" value="ECO:0007669"/>
    <property type="project" value="InterPro"/>
</dbReference>
<evidence type="ECO:0000256" key="4">
    <source>
        <dbReference type="ARBA" id="ARBA00022475"/>
    </source>
</evidence>
<dbReference type="InterPro" id="IPR050388">
    <property type="entry name" value="ABC_Ni/Peptide_Import"/>
</dbReference>
<dbReference type="NCBIfam" id="NF008453">
    <property type="entry name" value="PRK11308.1"/>
    <property type="match status" value="2"/>
</dbReference>
<proteinExistence type="inferred from homology"/>
<dbReference type="Pfam" id="PF00005">
    <property type="entry name" value="ABC_tran"/>
    <property type="match status" value="2"/>
</dbReference>
<dbReference type="GO" id="GO:0055085">
    <property type="term" value="P:transmembrane transport"/>
    <property type="evidence" value="ECO:0007669"/>
    <property type="project" value="UniProtKB-ARBA"/>
</dbReference>
<evidence type="ECO:0000256" key="7">
    <source>
        <dbReference type="ARBA" id="ARBA00023136"/>
    </source>
</evidence>
<dbReference type="GO" id="GO:0005886">
    <property type="term" value="C:plasma membrane"/>
    <property type="evidence" value="ECO:0007669"/>
    <property type="project" value="UniProtKB-SubCell"/>
</dbReference>
<dbReference type="Pfam" id="PF08352">
    <property type="entry name" value="oligo_HPY"/>
    <property type="match status" value="2"/>
</dbReference>
<evidence type="ECO:0000313" key="11">
    <source>
        <dbReference type="Proteomes" id="UP000273626"/>
    </source>
</evidence>
<evidence type="ECO:0000313" key="10">
    <source>
        <dbReference type="EMBL" id="RKS43174.1"/>
    </source>
</evidence>
<dbReference type="Proteomes" id="UP000326453">
    <property type="component" value="Plasmid pPAN2"/>
</dbReference>
<keyword evidence="3" id="KW-0813">Transport</keyword>
<dbReference type="PROSITE" id="PS50893">
    <property type="entry name" value="ABC_TRANSPORTER_2"/>
    <property type="match status" value="2"/>
</dbReference>
<accession>A0AAE6NU96</accession>
<dbReference type="PROSITE" id="PS00211">
    <property type="entry name" value="ABC_TRANSPORTER_1"/>
    <property type="match status" value="2"/>
</dbReference>
<dbReference type="InterPro" id="IPR013563">
    <property type="entry name" value="Oligopep_ABC_C"/>
</dbReference>
<evidence type="ECO:0000256" key="6">
    <source>
        <dbReference type="ARBA" id="ARBA00022840"/>
    </source>
</evidence>
<dbReference type="AlphaFoldDB" id="A0AAE6NU96"/>
<dbReference type="PANTHER" id="PTHR43297:SF2">
    <property type="entry name" value="DIPEPTIDE TRANSPORT ATP-BINDING PROTEIN DPPD"/>
    <property type="match status" value="1"/>
</dbReference>
<evidence type="ECO:0000256" key="2">
    <source>
        <dbReference type="ARBA" id="ARBA00005417"/>
    </source>
</evidence>
<reference evidence="10 11" key="1">
    <citation type="submission" date="2018-10" db="EMBL/GenBank/DDBJ databases">
        <title>Genomic Encyclopedia of Archaeal and Bacterial Type Strains, Phase II (KMG-II): from individual species to whole genera.</title>
        <authorList>
            <person name="Goeker M."/>
        </authorList>
    </citation>
    <scope>NUCLEOTIDE SEQUENCE [LARGE SCALE GENOMIC DNA]</scope>
    <source>
        <strain evidence="11">ATCC 35512 / DSM 2944 / CIP 106514 / LMD 82.5 / NBRC 102493 / NCCB 82005 / GB17</strain>
        <strain evidence="10">DSM 2944</strain>
    </source>
</reference>
<dbReference type="FunFam" id="3.40.50.300:FF:000016">
    <property type="entry name" value="Oligopeptide ABC transporter ATP-binding component"/>
    <property type="match status" value="1"/>
</dbReference>
<dbReference type="SMART" id="SM00382">
    <property type="entry name" value="AAA"/>
    <property type="match status" value="2"/>
</dbReference>
<evidence type="ECO:0000256" key="3">
    <source>
        <dbReference type="ARBA" id="ARBA00022448"/>
    </source>
</evidence>
<dbReference type="RefSeq" id="WP_123130383.1">
    <property type="nucleotide sequence ID" value="NZ_CP044425.1"/>
</dbReference>
<dbReference type="InterPro" id="IPR027417">
    <property type="entry name" value="P-loop_NTPase"/>
</dbReference>
<evidence type="ECO:0000256" key="1">
    <source>
        <dbReference type="ARBA" id="ARBA00004417"/>
    </source>
</evidence>
<gene>
    <name evidence="10" type="ORF">BDE18_4130</name>
    <name evidence="9" type="ORF">ESD82_08440</name>
</gene>
<reference evidence="9 12" key="2">
    <citation type="submission" date="2019-01" db="EMBL/GenBank/DDBJ databases">
        <title>Complete Genome Sequence and Annotation of the Paracoccus pantotrophus type strain DSM 2944.</title>
        <authorList>
            <person name="Bockwoldt J.A."/>
            <person name="Zimmermann M."/>
            <person name="Tiso T."/>
            <person name="Blank L.M."/>
        </authorList>
    </citation>
    <scope>NUCLEOTIDE SEQUENCE [LARGE SCALE GENOMIC DNA]</scope>
    <source>
        <strain evidence="9 12">DSM 2944</strain>
        <plasmid evidence="9">pPAN2</plasmid>
        <plasmid evidence="12">ppan2</plasmid>
    </source>
</reference>
<dbReference type="EMBL" id="RBLI01000003">
    <property type="protein sequence ID" value="RKS43174.1"/>
    <property type="molecule type" value="Genomic_DNA"/>
</dbReference>
<keyword evidence="9" id="KW-0614">Plasmid</keyword>
<keyword evidence="6 9" id="KW-0067">ATP-binding</keyword>
<dbReference type="GO" id="GO:0005524">
    <property type="term" value="F:ATP binding"/>
    <property type="evidence" value="ECO:0007669"/>
    <property type="project" value="UniProtKB-KW"/>
</dbReference>
<dbReference type="CDD" id="cd03257">
    <property type="entry name" value="ABC_NikE_OppD_transporters"/>
    <property type="match status" value="2"/>
</dbReference>
<dbReference type="EMBL" id="CP044425">
    <property type="protein sequence ID" value="QFG36250.1"/>
    <property type="molecule type" value="Genomic_DNA"/>
</dbReference>
<dbReference type="KEGG" id="ppan:ESD82_08440"/>
<keyword evidence="4" id="KW-1003">Cell membrane</keyword>
<protein>
    <submittedName>
        <fullName evidence="9">ABC transporter ATP-binding protein</fullName>
    </submittedName>
    <submittedName>
        <fullName evidence="10">Peptide/nickel transport system ATP-binding protein</fullName>
    </submittedName>
</protein>
<organism evidence="9 12">
    <name type="scientific">Paracoccus pantotrophus</name>
    <name type="common">Thiosphaera pantotropha</name>
    <dbReference type="NCBI Taxonomy" id="82367"/>
    <lineage>
        <taxon>Bacteria</taxon>
        <taxon>Pseudomonadati</taxon>
        <taxon>Pseudomonadota</taxon>
        <taxon>Alphaproteobacteria</taxon>
        <taxon>Rhodobacterales</taxon>
        <taxon>Paracoccaceae</taxon>
        <taxon>Paracoccus</taxon>
    </lineage>
</organism>
<dbReference type="GeneID" id="51370590"/>
<name>A0AAE6NU96_PARPN</name>
<dbReference type="InterPro" id="IPR017871">
    <property type="entry name" value="ABC_transporter-like_CS"/>
</dbReference>
<sequence>MTKSSAPLLSIRDLSVSFGDVSVVRNVSFDLHPGEVLGIVGESGSGKSITCRALMGLLPEYAQVSGQIRFDGQDMTRADTTAMRALRGRYMSMIFQNPSSHLDPLRTIGHHIAEPIRLHRTASNVTDRVLEILRAVRINDPAQRMRAYPHELSGGMKQRVMIGGAIACAPRILLADEPTTALDVTVQAHILKVLRDLNRELGLAVILVSHDLAVVAQMCDRVLVMRSGEVLEQGSSAEILRNPGHDYTRLLIASQPDRLELPPRPVPGETSLFSIRNLDVTYQTGGLLGRGRGVRALQDVSLDIRKGECFGIVGESGSGKSTMAKVLMRLVTPSSGQVLYRGADVHGLHGNDLLGYRRKVQMAFQNPFDSLNPAMTVIEAIAEPLRRHGLADAATARKRALEMMALVELPEEYAHRRPRQLSGGQCQRVGIARALILDPEVLVADEITSALDVTIQAQILRLLARLRRERDLTVIYISHDLDVVRKLCDRIAVFRAARLVESGETAQVLDQPQSEYTALLRDSVPRMHADHISI</sequence>
<dbReference type="Proteomes" id="UP000273626">
    <property type="component" value="Unassembled WGS sequence"/>
</dbReference>
<dbReference type="SUPFAM" id="SSF52540">
    <property type="entry name" value="P-loop containing nucleoside triphosphate hydrolases"/>
    <property type="match status" value="2"/>
</dbReference>
<comment type="similarity">
    <text evidence="2">Belongs to the ABC transporter superfamily.</text>
</comment>
<geneLocation type="plasmid" evidence="9">
    <name>pPAN2</name>
</geneLocation>
<evidence type="ECO:0000313" key="9">
    <source>
        <dbReference type="EMBL" id="QFG36250.1"/>
    </source>
</evidence>
<evidence type="ECO:0000256" key="5">
    <source>
        <dbReference type="ARBA" id="ARBA00022741"/>
    </source>
</evidence>
<dbReference type="GO" id="GO:0016887">
    <property type="term" value="F:ATP hydrolysis activity"/>
    <property type="evidence" value="ECO:0007669"/>
    <property type="project" value="InterPro"/>
</dbReference>
<keyword evidence="5" id="KW-0547">Nucleotide-binding</keyword>
<dbReference type="Gene3D" id="3.40.50.300">
    <property type="entry name" value="P-loop containing nucleotide triphosphate hydrolases"/>
    <property type="match status" value="2"/>
</dbReference>
<dbReference type="NCBIfam" id="NF007739">
    <property type="entry name" value="PRK10419.1"/>
    <property type="match status" value="2"/>
</dbReference>
<comment type="subcellular location">
    <subcellularLocation>
        <location evidence="1">Cell inner membrane</location>
        <topology evidence="1">Peripheral membrane protein</topology>
    </subcellularLocation>
</comment>